<evidence type="ECO:0000313" key="1">
    <source>
        <dbReference type="EMBL" id="CAB4159201.1"/>
    </source>
</evidence>
<gene>
    <name evidence="1" type="ORF">UFOVP699_72</name>
</gene>
<protein>
    <submittedName>
        <fullName evidence="1">Uncharacterized protein</fullName>
    </submittedName>
</protein>
<accession>A0A6J5NPB6</accession>
<proteinExistence type="predicted"/>
<name>A0A6J5NPB6_9CAUD</name>
<dbReference type="EMBL" id="LR796670">
    <property type="protein sequence ID" value="CAB4159201.1"/>
    <property type="molecule type" value="Genomic_DNA"/>
</dbReference>
<sequence length="102" mass="11698">MKTLKFQGDIGLDDVFNRHKIEIYDNLLSSIGGSYQDFSQNEVTIVKISINDTEYTINLSREKFVSGLKGAISFYESCEEYEKCAECLRIINAIKNNEMEVK</sequence>
<reference evidence="1" key="1">
    <citation type="submission" date="2020-04" db="EMBL/GenBank/DDBJ databases">
        <authorList>
            <person name="Chiriac C."/>
            <person name="Salcher M."/>
            <person name="Ghai R."/>
            <person name="Kavagutti S V."/>
        </authorList>
    </citation>
    <scope>NUCLEOTIDE SEQUENCE</scope>
</reference>
<organism evidence="1">
    <name type="scientific">uncultured Caudovirales phage</name>
    <dbReference type="NCBI Taxonomy" id="2100421"/>
    <lineage>
        <taxon>Viruses</taxon>
        <taxon>Duplodnaviria</taxon>
        <taxon>Heunggongvirae</taxon>
        <taxon>Uroviricota</taxon>
        <taxon>Caudoviricetes</taxon>
        <taxon>Peduoviridae</taxon>
        <taxon>Maltschvirus</taxon>
        <taxon>Maltschvirus maltsch</taxon>
    </lineage>
</organism>